<evidence type="ECO:0000313" key="5">
    <source>
        <dbReference type="EMBL" id="ETE59566.1"/>
    </source>
</evidence>
<reference evidence="5 6" key="1">
    <citation type="journal article" date="2013" name="Proc. Natl. Acad. Sci. U.S.A.">
        <title>The king cobra genome reveals dynamic gene evolution and adaptation in the snake venom system.</title>
        <authorList>
            <person name="Vonk F.J."/>
            <person name="Casewell N.R."/>
            <person name="Henkel C.V."/>
            <person name="Heimberg A.M."/>
            <person name="Jansen H.J."/>
            <person name="McCleary R.J."/>
            <person name="Kerkkamp H.M."/>
            <person name="Vos R.A."/>
            <person name="Guerreiro I."/>
            <person name="Calvete J.J."/>
            <person name="Wuster W."/>
            <person name="Woods A.E."/>
            <person name="Logan J.M."/>
            <person name="Harrison R.A."/>
            <person name="Castoe T.A."/>
            <person name="de Koning A.P."/>
            <person name="Pollock D.D."/>
            <person name="Yandell M."/>
            <person name="Calderon D."/>
            <person name="Renjifo C."/>
            <person name="Currier R.B."/>
            <person name="Salgado D."/>
            <person name="Pla D."/>
            <person name="Sanz L."/>
            <person name="Hyder A.S."/>
            <person name="Ribeiro J.M."/>
            <person name="Arntzen J.W."/>
            <person name="van den Thillart G.E."/>
            <person name="Boetzer M."/>
            <person name="Pirovano W."/>
            <person name="Dirks R.P."/>
            <person name="Spaink H.P."/>
            <person name="Duboule D."/>
            <person name="McGlinn E."/>
            <person name="Kini R.M."/>
            <person name="Richardson M.K."/>
        </authorList>
    </citation>
    <scope>NUCLEOTIDE SEQUENCE</scope>
    <source>
        <tissue evidence="5">Blood</tissue>
    </source>
</reference>
<keyword evidence="2" id="KW-0325">Glycoprotein</keyword>
<dbReference type="Proteomes" id="UP000018936">
    <property type="component" value="Unassembled WGS sequence"/>
</dbReference>
<dbReference type="AlphaFoldDB" id="V8NCB1"/>
<organism evidence="5 6">
    <name type="scientific">Ophiophagus hannah</name>
    <name type="common">King cobra</name>
    <name type="synonym">Naja hannah</name>
    <dbReference type="NCBI Taxonomy" id="8665"/>
    <lineage>
        <taxon>Eukaryota</taxon>
        <taxon>Metazoa</taxon>
        <taxon>Chordata</taxon>
        <taxon>Craniata</taxon>
        <taxon>Vertebrata</taxon>
        <taxon>Euteleostomi</taxon>
        <taxon>Lepidosauria</taxon>
        <taxon>Squamata</taxon>
        <taxon>Bifurcata</taxon>
        <taxon>Unidentata</taxon>
        <taxon>Episquamata</taxon>
        <taxon>Toxicofera</taxon>
        <taxon>Serpentes</taxon>
        <taxon>Colubroidea</taxon>
        <taxon>Elapidae</taxon>
        <taxon>Elapinae</taxon>
        <taxon>Ophiophagus</taxon>
    </lineage>
</organism>
<dbReference type="InterPro" id="IPR003599">
    <property type="entry name" value="Ig_sub"/>
</dbReference>
<gene>
    <name evidence="5" type="ORF">L345_14701</name>
</gene>
<dbReference type="SUPFAM" id="SSF48726">
    <property type="entry name" value="Immunoglobulin"/>
    <property type="match status" value="1"/>
</dbReference>
<dbReference type="EMBL" id="AZIM01005479">
    <property type="protein sequence ID" value="ETE59566.1"/>
    <property type="molecule type" value="Genomic_DNA"/>
</dbReference>
<feature type="chain" id="PRO_5004770627" description="Immunoglobulin domain-containing protein" evidence="3">
    <location>
        <begin position="31"/>
        <end position="305"/>
    </location>
</feature>
<keyword evidence="1 3" id="KW-0732">Signal</keyword>
<dbReference type="InterPro" id="IPR036179">
    <property type="entry name" value="Ig-like_dom_sf"/>
</dbReference>
<sequence>MEPFRSHSGSQTAIFLAGCILSCFLQLVPAQENLTVVSVPEHPIQGQSILLNVKENVQEAFEQCEWTQPSGVKITFRHDTKFTSANTSQVVVHQNCSLTLKNMRPSDQGRYTVKITVLPVKQQEARGQVIYIGSIYLTLCDEQQIRINVKPTSPKVGQDVLLTPQGIPGKYDFCQWNQRTKSGVSKEFQDSGQEPNKQQDQQQKIKQGCSLHLTQLSDTDSGDYSIYVEVLPGQNSAKEKGNREEMKCYRSQAQLKVTHERNGLTSVKYSAGILAVALLGSLTWASSLSLVPLLFGVLSPFFPEC</sequence>
<dbReference type="Gene3D" id="2.60.40.10">
    <property type="entry name" value="Immunoglobulins"/>
    <property type="match status" value="2"/>
</dbReference>
<evidence type="ECO:0000256" key="2">
    <source>
        <dbReference type="ARBA" id="ARBA00023180"/>
    </source>
</evidence>
<feature type="domain" description="Immunoglobulin" evidence="4">
    <location>
        <begin position="38"/>
        <end position="132"/>
    </location>
</feature>
<dbReference type="InterPro" id="IPR013783">
    <property type="entry name" value="Ig-like_fold"/>
</dbReference>
<evidence type="ECO:0000259" key="4">
    <source>
        <dbReference type="SMART" id="SM00409"/>
    </source>
</evidence>
<proteinExistence type="predicted"/>
<dbReference type="PANTHER" id="PTHR44427:SF21">
    <property type="entry name" value="CEA CELL ADHESION MOLECULE 19"/>
    <property type="match status" value="1"/>
</dbReference>
<name>V8NCB1_OPHHA</name>
<evidence type="ECO:0000313" key="6">
    <source>
        <dbReference type="Proteomes" id="UP000018936"/>
    </source>
</evidence>
<feature type="domain" description="Immunoglobulin" evidence="4">
    <location>
        <begin position="149"/>
        <end position="258"/>
    </location>
</feature>
<dbReference type="PANTHER" id="PTHR44427">
    <property type="entry name" value="CARCINOEMBRYONIC ANTIGEN-RELATED CELL ADHESION MOLECULE 19"/>
    <property type="match status" value="1"/>
</dbReference>
<feature type="non-terminal residue" evidence="5">
    <location>
        <position position="1"/>
    </location>
</feature>
<dbReference type="SMART" id="SM00409">
    <property type="entry name" value="IG"/>
    <property type="match status" value="2"/>
</dbReference>
<feature type="signal peptide" evidence="3">
    <location>
        <begin position="1"/>
        <end position="30"/>
    </location>
</feature>
<dbReference type="OrthoDB" id="6353782at2759"/>
<accession>V8NCB1</accession>
<dbReference type="InterPro" id="IPR050831">
    <property type="entry name" value="CEA_cell_adhesion"/>
</dbReference>
<evidence type="ECO:0000256" key="3">
    <source>
        <dbReference type="SAM" id="SignalP"/>
    </source>
</evidence>
<evidence type="ECO:0000256" key="1">
    <source>
        <dbReference type="ARBA" id="ARBA00022729"/>
    </source>
</evidence>
<dbReference type="PROSITE" id="PS51257">
    <property type="entry name" value="PROKAR_LIPOPROTEIN"/>
    <property type="match status" value="1"/>
</dbReference>
<comment type="caution">
    <text evidence="5">The sequence shown here is derived from an EMBL/GenBank/DDBJ whole genome shotgun (WGS) entry which is preliminary data.</text>
</comment>
<keyword evidence="6" id="KW-1185">Reference proteome</keyword>
<protein>
    <recommendedName>
        <fullName evidence="4">Immunoglobulin domain-containing protein</fullName>
    </recommendedName>
</protein>